<proteinExistence type="predicted"/>
<reference evidence="1" key="1">
    <citation type="journal article" date="2021" name="bioRxiv">
        <title>Whole Genome Assembly and Annotation of Northern Wild Rice, Zizania palustris L., Supports a Whole Genome Duplication in the Zizania Genus.</title>
        <authorList>
            <person name="Haas M."/>
            <person name="Kono T."/>
            <person name="Macchietto M."/>
            <person name="Millas R."/>
            <person name="McGilp L."/>
            <person name="Shao M."/>
            <person name="Duquette J."/>
            <person name="Hirsch C.N."/>
            <person name="Kimball J."/>
        </authorList>
    </citation>
    <scope>NUCLEOTIDE SEQUENCE</scope>
    <source>
        <tissue evidence="1">Fresh leaf tissue</tissue>
    </source>
</reference>
<name>A0A8J5S614_ZIZPA</name>
<dbReference type="OrthoDB" id="1929779at2759"/>
<gene>
    <name evidence="1" type="ORF">GUJ93_ZPchr0004g38253</name>
</gene>
<accession>A0A8J5S614</accession>
<evidence type="ECO:0000313" key="1">
    <source>
        <dbReference type="EMBL" id="KAG8065068.1"/>
    </source>
</evidence>
<dbReference type="AlphaFoldDB" id="A0A8J5S614"/>
<evidence type="ECO:0000313" key="2">
    <source>
        <dbReference type="Proteomes" id="UP000729402"/>
    </source>
</evidence>
<dbReference type="Proteomes" id="UP000729402">
    <property type="component" value="Unassembled WGS sequence"/>
</dbReference>
<sequence length="105" mass="11510">MRERTLGAVIKVKDEELALFLKMCHHEKERGTAAAATATKQLMWSGDDVDGTREGMLLIDPSPMPLSSESFGASMLFARFCSCICARGLTSSDAISLPLLRYIIE</sequence>
<reference evidence="1" key="2">
    <citation type="submission" date="2021-02" db="EMBL/GenBank/DDBJ databases">
        <authorList>
            <person name="Kimball J.A."/>
            <person name="Haas M.W."/>
            <person name="Macchietto M."/>
            <person name="Kono T."/>
            <person name="Duquette J."/>
            <person name="Shao M."/>
        </authorList>
    </citation>
    <scope>NUCLEOTIDE SEQUENCE</scope>
    <source>
        <tissue evidence="1">Fresh leaf tissue</tissue>
    </source>
</reference>
<comment type="caution">
    <text evidence="1">The sequence shown here is derived from an EMBL/GenBank/DDBJ whole genome shotgun (WGS) entry which is preliminary data.</text>
</comment>
<dbReference type="EMBL" id="JAAALK010000285">
    <property type="protein sequence ID" value="KAG8065068.1"/>
    <property type="molecule type" value="Genomic_DNA"/>
</dbReference>
<protein>
    <submittedName>
        <fullName evidence="1">Uncharacterized protein</fullName>
    </submittedName>
</protein>
<keyword evidence="2" id="KW-1185">Reference proteome</keyword>
<organism evidence="1 2">
    <name type="scientific">Zizania palustris</name>
    <name type="common">Northern wild rice</name>
    <dbReference type="NCBI Taxonomy" id="103762"/>
    <lineage>
        <taxon>Eukaryota</taxon>
        <taxon>Viridiplantae</taxon>
        <taxon>Streptophyta</taxon>
        <taxon>Embryophyta</taxon>
        <taxon>Tracheophyta</taxon>
        <taxon>Spermatophyta</taxon>
        <taxon>Magnoliopsida</taxon>
        <taxon>Liliopsida</taxon>
        <taxon>Poales</taxon>
        <taxon>Poaceae</taxon>
        <taxon>BOP clade</taxon>
        <taxon>Oryzoideae</taxon>
        <taxon>Oryzeae</taxon>
        <taxon>Zizaniinae</taxon>
        <taxon>Zizania</taxon>
    </lineage>
</organism>